<organism evidence="1 2">
    <name type="scientific">Nocardia uniformis</name>
    <dbReference type="NCBI Taxonomy" id="53432"/>
    <lineage>
        <taxon>Bacteria</taxon>
        <taxon>Bacillati</taxon>
        <taxon>Actinomycetota</taxon>
        <taxon>Actinomycetes</taxon>
        <taxon>Mycobacteriales</taxon>
        <taxon>Nocardiaceae</taxon>
        <taxon>Nocardia</taxon>
    </lineage>
</organism>
<dbReference type="EMBL" id="JABELX010000006">
    <property type="protein sequence ID" value="NNH71654.1"/>
    <property type="molecule type" value="Genomic_DNA"/>
</dbReference>
<sequence length="107" mass="11690">MTAEIPENWAPDACTLPTAQQPTRVAEFDALLSESVRAHTRPNRTRLELRLAADAVPAARDLAQRESECCEFFTFEFDADGTVMGITVPPGHIDILDALQARVSPAP</sequence>
<evidence type="ECO:0000313" key="2">
    <source>
        <dbReference type="Proteomes" id="UP000586827"/>
    </source>
</evidence>
<dbReference type="Proteomes" id="UP000586827">
    <property type="component" value="Unassembled WGS sequence"/>
</dbReference>
<accession>A0A849BZB5</accession>
<evidence type="ECO:0000313" key="1">
    <source>
        <dbReference type="EMBL" id="NNH71654.1"/>
    </source>
</evidence>
<reference evidence="1 2" key="1">
    <citation type="submission" date="2020-05" db="EMBL/GenBank/DDBJ databases">
        <title>MicrobeNet Type strains.</title>
        <authorList>
            <person name="Nicholson A.C."/>
        </authorList>
    </citation>
    <scope>NUCLEOTIDE SEQUENCE [LARGE SCALE GENOMIC DNA]</scope>
    <source>
        <strain evidence="1 2">JCM 3224</strain>
    </source>
</reference>
<proteinExistence type="predicted"/>
<evidence type="ECO:0008006" key="3">
    <source>
        <dbReference type="Google" id="ProtNLM"/>
    </source>
</evidence>
<protein>
    <recommendedName>
        <fullName evidence="3">Arsenate reductase</fullName>
    </recommendedName>
</protein>
<dbReference type="AlphaFoldDB" id="A0A849BZB5"/>
<comment type="caution">
    <text evidence="1">The sequence shown here is derived from an EMBL/GenBank/DDBJ whole genome shotgun (WGS) entry which is preliminary data.</text>
</comment>
<gene>
    <name evidence="1" type="ORF">HLB23_17595</name>
</gene>
<dbReference type="RefSeq" id="WP_067519768.1">
    <property type="nucleotide sequence ID" value="NZ_JABELX010000006.1"/>
</dbReference>
<name>A0A849BZB5_9NOCA</name>
<keyword evidence="2" id="KW-1185">Reference proteome</keyword>